<comment type="catalytic activity">
    <reaction evidence="9 10 12">
        <text>L-threonyl-[protein] + FAD = FMN-L-threonyl-[protein] + AMP + H(+)</text>
        <dbReference type="Rhea" id="RHEA:36847"/>
        <dbReference type="Rhea" id="RHEA-COMP:11060"/>
        <dbReference type="Rhea" id="RHEA-COMP:11061"/>
        <dbReference type="ChEBI" id="CHEBI:15378"/>
        <dbReference type="ChEBI" id="CHEBI:30013"/>
        <dbReference type="ChEBI" id="CHEBI:57692"/>
        <dbReference type="ChEBI" id="CHEBI:74257"/>
        <dbReference type="ChEBI" id="CHEBI:456215"/>
        <dbReference type="EC" id="2.7.1.180"/>
    </reaction>
</comment>
<dbReference type="GO" id="GO:0005886">
    <property type="term" value="C:plasma membrane"/>
    <property type="evidence" value="ECO:0007669"/>
    <property type="project" value="UniProtKB-SubCell"/>
</dbReference>
<evidence type="ECO:0000313" key="13">
    <source>
        <dbReference type="EMBL" id="CEN48704.1"/>
    </source>
</evidence>
<dbReference type="Proteomes" id="UP000039370">
    <property type="component" value="Unassembled WGS sequence"/>
</dbReference>
<evidence type="ECO:0000256" key="11">
    <source>
        <dbReference type="PIRSR" id="PIRSR006268-2"/>
    </source>
</evidence>
<keyword evidence="6 10" id="KW-0274">FAD</keyword>
<dbReference type="EMBL" id="CDOK01000089">
    <property type="protein sequence ID" value="CEN48704.1"/>
    <property type="molecule type" value="Genomic_DNA"/>
</dbReference>
<comment type="similarity">
    <text evidence="10 12">Belongs to the ApbE family.</text>
</comment>
<dbReference type="Pfam" id="PF02424">
    <property type="entry name" value="ApbE"/>
    <property type="match status" value="1"/>
</dbReference>
<dbReference type="PANTHER" id="PTHR30040:SF2">
    <property type="entry name" value="FAD:PROTEIN FMN TRANSFERASE"/>
    <property type="match status" value="1"/>
</dbReference>
<keyword evidence="12" id="KW-0472">Membrane</keyword>
<keyword evidence="7 10" id="KW-0460">Magnesium</keyword>
<dbReference type="AlphaFoldDB" id="A0A0B7IDG7"/>
<evidence type="ECO:0000256" key="3">
    <source>
        <dbReference type="ARBA" id="ARBA00022630"/>
    </source>
</evidence>
<dbReference type="EC" id="2.7.1.180" evidence="1 10"/>
<keyword evidence="12 13" id="KW-0449">Lipoprotein</keyword>
<evidence type="ECO:0000256" key="7">
    <source>
        <dbReference type="ARBA" id="ARBA00022842"/>
    </source>
</evidence>
<keyword evidence="4 10" id="KW-0808">Transferase</keyword>
<dbReference type="PANTHER" id="PTHR30040">
    <property type="entry name" value="THIAMINE BIOSYNTHESIS LIPOPROTEIN APBE"/>
    <property type="match status" value="1"/>
</dbReference>
<proteinExistence type="inferred from homology"/>
<evidence type="ECO:0000256" key="1">
    <source>
        <dbReference type="ARBA" id="ARBA00011955"/>
    </source>
</evidence>
<sequence>MKRKLFFLLILGGVFAFQSCQEKTNKLHTISGLAQGSTYQIKYISDREEIKKSSVDSIFEVIDLSMSTYRSESIISKINRAEEAYIDTHFEKVFLASQSIWQQSEGLFDPTVGILVNAWGFGKNNAKKPPTSSEIDSLLLRVGFQKVTLLPNKQIVKQHSEIAFDFNAIAQGYTVDVLADFLKSKGIENFLVEVGGEIFLSGKNTIDDKKWTIGVDDPTQSPENRTLITTLQFTNKGLATSGNYRKVWTDSLTGEKYVHSINPKTGLAKQSNILSVTVVTSNAMLADGYATMLMLMDFERSKQFLKENPTIDAMIIFNNTQNQTDIFTTEGFQKNIQNRIKTISVYWCY</sequence>
<feature type="binding site" evidence="11">
    <location>
        <position position="287"/>
    </location>
    <ligand>
        <name>Mg(2+)</name>
        <dbReference type="ChEBI" id="CHEBI:18420"/>
    </ligand>
</feature>
<keyword evidence="12" id="KW-1003">Cell membrane</keyword>
<dbReference type="SUPFAM" id="SSF143631">
    <property type="entry name" value="ApbE-like"/>
    <property type="match status" value="1"/>
</dbReference>
<name>A0A0B7IDG7_9FLAO</name>
<dbReference type="InterPro" id="IPR024932">
    <property type="entry name" value="ApbE"/>
</dbReference>
<keyword evidence="12" id="KW-0997">Cell inner membrane</keyword>
<dbReference type="GO" id="GO:0016740">
    <property type="term" value="F:transferase activity"/>
    <property type="evidence" value="ECO:0007669"/>
    <property type="project" value="UniProtKB-UniRule"/>
</dbReference>
<evidence type="ECO:0000256" key="5">
    <source>
        <dbReference type="ARBA" id="ARBA00022723"/>
    </source>
</evidence>
<keyword evidence="3 10" id="KW-0285">Flavoprotein</keyword>
<feature type="binding site" evidence="11">
    <location>
        <position position="168"/>
    </location>
    <ligand>
        <name>Mg(2+)</name>
        <dbReference type="ChEBI" id="CHEBI:18420"/>
    </ligand>
</feature>
<feature type="binding site" evidence="11">
    <location>
        <position position="291"/>
    </location>
    <ligand>
        <name>Mg(2+)</name>
        <dbReference type="ChEBI" id="CHEBI:18420"/>
    </ligand>
</feature>
<keyword evidence="5 10" id="KW-0479">Metal-binding</keyword>
<comment type="subcellular location">
    <subcellularLocation>
        <location evidence="12">Cell inner membrane</location>
        <topology evidence="12">Lipid-anchor</topology>
        <orientation evidence="12">Periplasmic side</orientation>
    </subcellularLocation>
</comment>
<protein>
    <recommendedName>
        <fullName evidence="2 10">FAD:protein FMN transferase</fullName>
        <ecNumber evidence="1 10">2.7.1.180</ecNumber>
    </recommendedName>
    <alternativeName>
        <fullName evidence="8 10">Flavin transferase</fullName>
    </alternativeName>
</protein>
<dbReference type="PROSITE" id="PS51257">
    <property type="entry name" value="PROKAR_LIPOPROTEIN"/>
    <property type="match status" value="1"/>
</dbReference>
<evidence type="ECO:0000256" key="10">
    <source>
        <dbReference type="PIRNR" id="PIRNR006268"/>
    </source>
</evidence>
<evidence type="ECO:0000313" key="14">
    <source>
        <dbReference type="Proteomes" id="UP000039370"/>
    </source>
</evidence>
<organism evidence="13 14">
    <name type="scientific">Capnocytophaga canimorsus</name>
    <dbReference type="NCBI Taxonomy" id="28188"/>
    <lineage>
        <taxon>Bacteria</taxon>
        <taxon>Pseudomonadati</taxon>
        <taxon>Bacteroidota</taxon>
        <taxon>Flavobacteriia</taxon>
        <taxon>Flavobacteriales</taxon>
        <taxon>Flavobacteriaceae</taxon>
        <taxon>Capnocytophaga</taxon>
    </lineage>
</organism>
<evidence type="ECO:0000256" key="9">
    <source>
        <dbReference type="ARBA" id="ARBA00048540"/>
    </source>
</evidence>
<gene>
    <name evidence="13" type="ORF">CCAN11_1790009</name>
</gene>
<evidence type="ECO:0000256" key="12">
    <source>
        <dbReference type="RuleBase" id="RU363002"/>
    </source>
</evidence>
<dbReference type="Gene3D" id="3.10.520.10">
    <property type="entry name" value="ApbE-like domains"/>
    <property type="match status" value="1"/>
</dbReference>
<reference evidence="14" key="1">
    <citation type="submission" date="2015-01" db="EMBL/GenBank/DDBJ databases">
        <authorList>
            <person name="MANFREDI Pablo"/>
        </authorList>
    </citation>
    <scope>NUCLEOTIDE SEQUENCE [LARGE SCALE GENOMIC DNA]</scope>
    <source>
        <strain evidence="14">Cc11</strain>
    </source>
</reference>
<dbReference type="InterPro" id="IPR003374">
    <property type="entry name" value="ApbE-like_sf"/>
</dbReference>
<dbReference type="GO" id="GO:0046872">
    <property type="term" value="F:metal ion binding"/>
    <property type="evidence" value="ECO:0007669"/>
    <property type="project" value="UniProtKB-UniRule"/>
</dbReference>
<comment type="cofactor">
    <cofactor evidence="11">
        <name>Mg(2+)</name>
        <dbReference type="ChEBI" id="CHEBI:18420"/>
    </cofactor>
    <cofactor evidence="11">
        <name>Mn(2+)</name>
        <dbReference type="ChEBI" id="CHEBI:29035"/>
    </cofactor>
    <text evidence="11">Magnesium. Can also use manganese.</text>
</comment>
<evidence type="ECO:0000256" key="6">
    <source>
        <dbReference type="ARBA" id="ARBA00022827"/>
    </source>
</evidence>
<accession>A0A0B7IDG7</accession>
<comment type="function">
    <text evidence="12">Flavin transferase that catalyzes the transfer of the FMN moiety of FAD and its covalent binding to the hydroxyl group of a threonine residue in a target flavoprotein.</text>
</comment>
<evidence type="ECO:0000256" key="2">
    <source>
        <dbReference type="ARBA" id="ARBA00016337"/>
    </source>
</evidence>
<dbReference type="PIRSF" id="PIRSF006268">
    <property type="entry name" value="ApbE"/>
    <property type="match status" value="1"/>
</dbReference>
<evidence type="ECO:0000256" key="8">
    <source>
        <dbReference type="ARBA" id="ARBA00031306"/>
    </source>
</evidence>
<evidence type="ECO:0000256" key="4">
    <source>
        <dbReference type="ARBA" id="ARBA00022679"/>
    </source>
</evidence>